<comment type="caution">
    <text evidence="12">The sequence shown here is derived from an EMBL/GenBank/DDBJ whole genome shotgun (WGS) entry which is preliminary data.</text>
</comment>
<evidence type="ECO:0000256" key="10">
    <source>
        <dbReference type="ARBA" id="ARBA00023204"/>
    </source>
</evidence>
<dbReference type="SUPFAM" id="SSF47781">
    <property type="entry name" value="RuvA domain 2-like"/>
    <property type="match status" value="1"/>
</dbReference>
<comment type="function">
    <text evidence="2">DNA ligase that catalyzes the formation of phosphodiester linkages between 5'-phosphoryl and 3'-hydroxyl groups in double-stranded DNA using NAD as a coenzyme and as the energy source for the reaction. It is essential for DNA replication and repair of damaged DNA.</text>
</comment>
<dbReference type="FunFam" id="1.10.150.20:FF:000007">
    <property type="entry name" value="DNA ligase"/>
    <property type="match status" value="1"/>
</dbReference>
<dbReference type="InterPro" id="IPR010994">
    <property type="entry name" value="RuvA_2-like"/>
</dbReference>
<dbReference type="InterPro" id="IPR004149">
    <property type="entry name" value="Znf_DNAligase_C4"/>
</dbReference>
<keyword evidence="7" id="KW-0862">Zinc</keyword>
<evidence type="ECO:0000256" key="5">
    <source>
        <dbReference type="ARBA" id="ARBA00022723"/>
    </source>
</evidence>
<dbReference type="GO" id="GO:0046872">
    <property type="term" value="F:metal ion binding"/>
    <property type="evidence" value="ECO:0007669"/>
    <property type="project" value="UniProtKB-KW"/>
</dbReference>
<dbReference type="Pfam" id="PF03119">
    <property type="entry name" value="DNA_ligase_ZBD"/>
    <property type="match status" value="1"/>
</dbReference>
<dbReference type="Pfam" id="PF03120">
    <property type="entry name" value="OB_DNA_ligase"/>
    <property type="match status" value="1"/>
</dbReference>
<comment type="cofactor">
    <cofactor evidence="1">
        <name>Mg(2+)</name>
        <dbReference type="ChEBI" id="CHEBI:18420"/>
    </cofactor>
</comment>
<sequence>LGDVGHEPRWALAYKFPAVQGTTVLKEIRVSVGRTGSLNPYAVLEPVSVGGVTIKQAALHNEDDIRRKDIREGDTVIIQRAGEVIPQVVAPLKSQRTGREKEYNLTEKLFSKEKKRPACPVCGAEIYKPEGEVMYYCSNAACPAQVQQRIELFVSRSGMDIRGIGENLSALLLREGLVKDASDLYYLKDKRDKLLDLEKIGDKSADNMLQAIDKSKQRPLVRVIFSLGIRHVGEEMAAILAPE</sequence>
<dbReference type="AlphaFoldDB" id="X1N0N1"/>
<dbReference type="GO" id="GO:0003911">
    <property type="term" value="F:DNA ligase (NAD+) activity"/>
    <property type="evidence" value="ECO:0007669"/>
    <property type="project" value="InterPro"/>
</dbReference>
<dbReference type="SUPFAM" id="SSF50249">
    <property type="entry name" value="Nucleic acid-binding proteins"/>
    <property type="match status" value="1"/>
</dbReference>
<evidence type="ECO:0000256" key="7">
    <source>
        <dbReference type="ARBA" id="ARBA00022833"/>
    </source>
</evidence>
<dbReference type="Gene3D" id="1.10.150.20">
    <property type="entry name" value="5' to 3' exonuclease, C-terminal subdomain"/>
    <property type="match status" value="2"/>
</dbReference>
<evidence type="ECO:0000256" key="9">
    <source>
        <dbReference type="ARBA" id="ARBA00023027"/>
    </source>
</evidence>
<evidence type="ECO:0000256" key="2">
    <source>
        <dbReference type="ARBA" id="ARBA00004067"/>
    </source>
</evidence>
<evidence type="ECO:0000256" key="1">
    <source>
        <dbReference type="ARBA" id="ARBA00001946"/>
    </source>
</evidence>
<feature type="non-terminal residue" evidence="12">
    <location>
        <position position="1"/>
    </location>
</feature>
<reference evidence="12" key="1">
    <citation type="journal article" date="2014" name="Front. Microbiol.">
        <title>High frequency of phylogenetically diverse reductive dehalogenase-homologous genes in deep subseafloor sedimentary metagenomes.</title>
        <authorList>
            <person name="Kawai M."/>
            <person name="Futagami T."/>
            <person name="Toyoda A."/>
            <person name="Takaki Y."/>
            <person name="Nishi S."/>
            <person name="Hori S."/>
            <person name="Arai W."/>
            <person name="Tsubouchi T."/>
            <person name="Morono Y."/>
            <person name="Uchiyama I."/>
            <person name="Ito T."/>
            <person name="Fujiyama A."/>
            <person name="Inagaki F."/>
            <person name="Takami H."/>
        </authorList>
    </citation>
    <scope>NUCLEOTIDE SEQUENCE</scope>
    <source>
        <strain evidence="12">Expedition CK06-06</strain>
    </source>
</reference>
<dbReference type="SMART" id="SM00532">
    <property type="entry name" value="LIGANc"/>
    <property type="match status" value="1"/>
</dbReference>
<evidence type="ECO:0000256" key="6">
    <source>
        <dbReference type="ARBA" id="ARBA00022763"/>
    </source>
</evidence>
<dbReference type="InterPro" id="IPR033136">
    <property type="entry name" value="DNA_ligase_CS"/>
</dbReference>
<name>X1N0N1_9ZZZZ</name>
<evidence type="ECO:0000259" key="11">
    <source>
        <dbReference type="SMART" id="SM00532"/>
    </source>
</evidence>
<dbReference type="Gene3D" id="6.20.10.30">
    <property type="match status" value="1"/>
</dbReference>
<dbReference type="InterPro" id="IPR013840">
    <property type="entry name" value="DNAligase_N"/>
</dbReference>
<keyword evidence="5" id="KW-0479">Metal-binding</keyword>
<dbReference type="InterPro" id="IPR012340">
    <property type="entry name" value="NA-bd_OB-fold"/>
</dbReference>
<keyword evidence="10" id="KW-0234">DNA repair</keyword>
<keyword evidence="6" id="KW-0227">DNA damage</keyword>
<keyword evidence="3" id="KW-0436">Ligase</keyword>
<dbReference type="GO" id="GO:0006281">
    <property type="term" value="P:DNA repair"/>
    <property type="evidence" value="ECO:0007669"/>
    <property type="project" value="UniProtKB-KW"/>
</dbReference>
<keyword evidence="9" id="KW-0520">NAD</keyword>
<keyword evidence="4" id="KW-0235">DNA replication</keyword>
<dbReference type="GO" id="GO:0006260">
    <property type="term" value="P:DNA replication"/>
    <property type="evidence" value="ECO:0007669"/>
    <property type="project" value="UniProtKB-KW"/>
</dbReference>
<dbReference type="InterPro" id="IPR004150">
    <property type="entry name" value="NAD_DNA_ligase_OB"/>
</dbReference>
<feature type="domain" description="NAD-dependent DNA ligase N-terminal" evidence="11">
    <location>
        <begin position="3"/>
        <end position="158"/>
    </location>
</feature>
<evidence type="ECO:0000256" key="4">
    <source>
        <dbReference type="ARBA" id="ARBA00022705"/>
    </source>
</evidence>
<evidence type="ECO:0000256" key="3">
    <source>
        <dbReference type="ARBA" id="ARBA00022598"/>
    </source>
</evidence>
<accession>X1N0N1</accession>
<keyword evidence="8" id="KW-0460">Magnesium</keyword>
<dbReference type="FunFam" id="2.40.50.140:FF:000012">
    <property type="entry name" value="DNA ligase"/>
    <property type="match status" value="1"/>
</dbReference>
<organism evidence="12">
    <name type="scientific">marine sediment metagenome</name>
    <dbReference type="NCBI Taxonomy" id="412755"/>
    <lineage>
        <taxon>unclassified sequences</taxon>
        <taxon>metagenomes</taxon>
        <taxon>ecological metagenomes</taxon>
    </lineage>
</organism>
<proteinExistence type="predicted"/>
<dbReference type="PROSITE" id="PS01056">
    <property type="entry name" value="DNA_LIGASE_N2"/>
    <property type="match status" value="1"/>
</dbReference>
<protein>
    <recommendedName>
        <fullName evidence="11">NAD-dependent DNA ligase N-terminal domain-containing protein</fullName>
    </recommendedName>
</protein>
<dbReference type="EMBL" id="BARV01027426">
    <property type="protein sequence ID" value="GAI37118.1"/>
    <property type="molecule type" value="Genomic_DNA"/>
</dbReference>
<dbReference type="Gene3D" id="2.40.50.140">
    <property type="entry name" value="Nucleic acid-binding proteins"/>
    <property type="match status" value="1"/>
</dbReference>
<evidence type="ECO:0000313" key="12">
    <source>
        <dbReference type="EMBL" id="GAI37118.1"/>
    </source>
</evidence>
<gene>
    <name evidence="12" type="ORF">S06H3_44126</name>
</gene>
<evidence type="ECO:0000256" key="8">
    <source>
        <dbReference type="ARBA" id="ARBA00022842"/>
    </source>
</evidence>